<dbReference type="PROSITE" id="PS50110">
    <property type="entry name" value="RESPONSE_REGULATORY"/>
    <property type="match status" value="1"/>
</dbReference>
<dbReference type="AlphaFoldDB" id="A0A3D8YER9"/>
<dbReference type="Pfam" id="PF00072">
    <property type="entry name" value="Response_reg"/>
    <property type="match status" value="1"/>
</dbReference>
<dbReference type="SMART" id="SM00850">
    <property type="entry name" value="LytTR"/>
    <property type="match status" value="1"/>
</dbReference>
<name>A0A3D8YER9_9BACT</name>
<dbReference type="SMART" id="SM00448">
    <property type="entry name" value="REC"/>
    <property type="match status" value="1"/>
</dbReference>
<keyword evidence="6" id="KW-1185">Reference proteome</keyword>
<organism evidence="5 6">
    <name type="scientific">Dyadobacter luteus</name>
    <dbReference type="NCBI Taxonomy" id="2259619"/>
    <lineage>
        <taxon>Bacteria</taxon>
        <taxon>Pseudomonadati</taxon>
        <taxon>Bacteroidota</taxon>
        <taxon>Cytophagia</taxon>
        <taxon>Cytophagales</taxon>
        <taxon>Spirosomataceae</taxon>
        <taxon>Dyadobacter</taxon>
    </lineage>
</organism>
<dbReference type="CDD" id="cd17534">
    <property type="entry name" value="REC_DC-like"/>
    <property type="match status" value="1"/>
</dbReference>
<evidence type="ECO:0000256" key="2">
    <source>
        <dbReference type="PROSITE-ProRule" id="PRU00169"/>
    </source>
</evidence>
<sequence>MKMQILIVEDEAVLGMYVSDLLEASGYQVVDVVDNGREALSIFQQQHVDLLLCDIHIRGDWDGIETVNKIAEIREVPVIYLTAFADRETVERAKQTYPSAYLSKPVRSDNLKLAVELALSNFARHKSVGISLSEQKTVDKEAGKESILLADDHVFIKNNYQFVRIPLADILMLQADNTYTHIITPYQKLTLRQTMSGTQEKLGFASLVRVHRSFVVNLKKITGFNDREIFIGDTVVPLGAQYKDGFMSFFTSR</sequence>
<dbReference type="GO" id="GO:0003677">
    <property type="term" value="F:DNA binding"/>
    <property type="evidence" value="ECO:0007669"/>
    <property type="project" value="UniProtKB-KW"/>
</dbReference>
<feature type="domain" description="HTH LytTR-type" evidence="4">
    <location>
        <begin position="161"/>
        <end position="221"/>
    </location>
</feature>
<dbReference type="SUPFAM" id="SSF52172">
    <property type="entry name" value="CheY-like"/>
    <property type="match status" value="1"/>
</dbReference>
<reference evidence="5 6" key="1">
    <citation type="submission" date="2018-07" db="EMBL/GenBank/DDBJ databases">
        <title>Dyadobacter roseus sp. nov., isolated from rose rhizosphere soil.</title>
        <authorList>
            <person name="Chen L."/>
        </authorList>
    </citation>
    <scope>NUCLEOTIDE SEQUENCE [LARGE SCALE GENOMIC DNA]</scope>
    <source>
        <strain evidence="5 6">RS19</strain>
    </source>
</reference>
<keyword evidence="1 2" id="KW-0597">Phosphoprotein</keyword>
<evidence type="ECO:0000256" key="1">
    <source>
        <dbReference type="ARBA" id="ARBA00022553"/>
    </source>
</evidence>
<dbReference type="Gene3D" id="3.40.50.2300">
    <property type="match status" value="1"/>
</dbReference>
<evidence type="ECO:0000313" key="6">
    <source>
        <dbReference type="Proteomes" id="UP000256373"/>
    </source>
</evidence>
<dbReference type="InterPro" id="IPR050595">
    <property type="entry name" value="Bact_response_regulator"/>
</dbReference>
<proteinExistence type="predicted"/>
<evidence type="ECO:0000313" key="5">
    <source>
        <dbReference type="EMBL" id="REA63072.1"/>
    </source>
</evidence>
<keyword evidence="5" id="KW-0238">DNA-binding</keyword>
<comment type="caution">
    <text evidence="5">The sequence shown here is derived from an EMBL/GenBank/DDBJ whole genome shotgun (WGS) entry which is preliminary data.</text>
</comment>
<dbReference type="GO" id="GO:0000160">
    <property type="term" value="P:phosphorelay signal transduction system"/>
    <property type="evidence" value="ECO:0007669"/>
    <property type="project" value="InterPro"/>
</dbReference>
<dbReference type="Gene3D" id="2.40.50.1020">
    <property type="entry name" value="LytTr DNA-binding domain"/>
    <property type="match status" value="1"/>
</dbReference>
<evidence type="ECO:0000259" key="4">
    <source>
        <dbReference type="PROSITE" id="PS50930"/>
    </source>
</evidence>
<dbReference type="Proteomes" id="UP000256373">
    <property type="component" value="Unassembled WGS sequence"/>
</dbReference>
<protein>
    <submittedName>
        <fullName evidence="5">DNA-binding response regulator</fullName>
    </submittedName>
</protein>
<dbReference type="PROSITE" id="PS50930">
    <property type="entry name" value="HTH_LYTTR"/>
    <property type="match status" value="1"/>
</dbReference>
<dbReference type="Pfam" id="PF04397">
    <property type="entry name" value="LytTR"/>
    <property type="match status" value="1"/>
</dbReference>
<evidence type="ECO:0000259" key="3">
    <source>
        <dbReference type="PROSITE" id="PS50110"/>
    </source>
</evidence>
<feature type="modified residue" description="4-aspartylphosphate" evidence="2">
    <location>
        <position position="54"/>
    </location>
</feature>
<gene>
    <name evidence="5" type="ORF">DSL64_05495</name>
</gene>
<accession>A0A3D8YER9</accession>
<dbReference type="InterPro" id="IPR007492">
    <property type="entry name" value="LytTR_DNA-bd_dom"/>
</dbReference>
<dbReference type="InterPro" id="IPR001789">
    <property type="entry name" value="Sig_transdc_resp-reg_receiver"/>
</dbReference>
<dbReference type="InterPro" id="IPR011006">
    <property type="entry name" value="CheY-like_superfamily"/>
</dbReference>
<feature type="domain" description="Response regulatory" evidence="3">
    <location>
        <begin position="4"/>
        <end position="119"/>
    </location>
</feature>
<dbReference type="OrthoDB" id="1646880at2"/>
<dbReference type="PANTHER" id="PTHR44591">
    <property type="entry name" value="STRESS RESPONSE REGULATOR PROTEIN 1"/>
    <property type="match status" value="1"/>
</dbReference>
<dbReference type="PANTHER" id="PTHR44591:SF3">
    <property type="entry name" value="RESPONSE REGULATORY DOMAIN-CONTAINING PROTEIN"/>
    <property type="match status" value="1"/>
</dbReference>
<dbReference type="EMBL" id="QNUL01000003">
    <property type="protein sequence ID" value="REA63072.1"/>
    <property type="molecule type" value="Genomic_DNA"/>
</dbReference>